<gene>
    <name evidence="3" type="ORF">CCMP2556_LOCUS44995</name>
</gene>
<feature type="region of interest" description="Disordered" evidence="2">
    <location>
        <begin position="471"/>
        <end position="500"/>
    </location>
</feature>
<sequence>MMLEESMRVIHGTVGRFDSTKSAVWASRGITLASVGTRKAPNAMNFLRQLEILQKSGDSGDFKDWHDATKVARAFTVGKLEAESLTNLQCKIAPLMVTALKEATRCRGMRQFITHEVLARDFFNVSYTSTVAGLEPWARYLTNGHDNAIVMLLMDRLRGDWDRQPLQLKKAFAAKDVALLHAACGGFIAIMECFQQSVPQADFVEAEPEIRNQFAMGVLDHDVLSFMENSVPPIALSNVRFVRSTVAAVEGRKAREAQDKARELQDKVDEATLEQIRHRFESDMKTLKDRQKGQAFVKEFMQQKFQVHMVDERNPQQLFPEFAKKGVPAHSQILANYLRGADIGSTDVVIWCDLLPNRQVEFGRAVLERLLQGGGSPDVYYCGFLREDQKDCIADFEAAIYSHWDSSATAPAKTRPSEAKPDPTLDLLTWVSGRPKFPDALLNKFSEGSASHKVISECKQELLRNFPEAGTDASVTASPSAGTVRAQGQPDYSIEGGARPQDLSEDLNLAVVKEADFKVTRKAFCPSARGKPAVCVDSEFNLWIGNDGDHELSLEASEICGFNVGSFEEKIVSGMGENEMTGLPFRIANDLAMVAYEKKPMPLSKLFHQIITVNGIATFELANHEIIQKTYQVVEGQDALPVPYRYTVTVARAGKCNVFNPNALKAGENPKHGSIGAAYVNHMDKLPKCKSATVVWEVSCIQF</sequence>
<name>A0ABP0R559_9DINO</name>
<evidence type="ECO:0000256" key="1">
    <source>
        <dbReference type="SAM" id="Coils"/>
    </source>
</evidence>
<proteinExistence type="predicted"/>
<dbReference type="EMBL" id="CAXAMN010025328">
    <property type="protein sequence ID" value="CAK9094331.1"/>
    <property type="molecule type" value="Genomic_DNA"/>
</dbReference>
<dbReference type="Proteomes" id="UP001642484">
    <property type="component" value="Unassembled WGS sequence"/>
</dbReference>
<keyword evidence="1" id="KW-0175">Coiled coil</keyword>
<protein>
    <submittedName>
        <fullName evidence="3">Uncharacterized protein</fullName>
    </submittedName>
</protein>
<organism evidence="3 4">
    <name type="scientific">Durusdinium trenchii</name>
    <dbReference type="NCBI Taxonomy" id="1381693"/>
    <lineage>
        <taxon>Eukaryota</taxon>
        <taxon>Sar</taxon>
        <taxon>Alveolata</taxon>
        <taxon>Dinophyceae</taxon>
        <taxon>Suessiales</taxon>
        <taxon>Symbiodiniaceae</taxon>
        <taxon>Durusdinium</taxon>
    </lineage>
</organism>
<evidence type="ECO:0000313" key="3">
    <source>
        <dbReference type="EMBL" id="CAK9094331.1"/>
    </source>
</evidence>
<evidence type="ECO:0000313" key="4">
    <source>
        <dbReference type="Proteomes" id="UP001642484"/>
    </source>
</evidence>
<accession>A0ABP0R559</accession>
<evidence type="ECO:0000256" key="2">
    <source>
        <dbReference type="SAM" id="MobiDB-lite"/>
    </source>
</evidence>
<reference evidence="3 4" key="1">
    <citation type="submission" date="2024-02" db="EMBL/GenBank/DDBJ databases">
        <authorList>
            <person name="Chen Y."/>
            <person name="Shah S."/>
            <person name="Dougan E. K."/>
            <person name="Thang M."/>
            <person name="Chan C."/>
        </authorList>
    </citation>
    <scope>NUCLEOTIDE SEQUENCE [LARGE SCALE GENOMIC DNA]</scope>
</reference>
<keyword evidence="4" id="KW-1185">Reference proteome</keyword>
<comment type="caution">
    <text evidence="3">The sequence shown here is derived from an EMBL/GenBank/DDBJ whole genome shotgun (WGS) entry which is preliminary data.</text>
</comment>
<feature type="coiled-coil region" evidence="1">
    <location>
        <begin position="247"/>
        <end position="274"/>
    </location>
</feature>